<protein>
    <submittedName>
        <fullName evidence="1">Aladin</fullName>
    </submittedName>
</protein>
<dbReference type="Gene3D" id="2.130.10.10">
    <property type="entry name" value="YVTN repeat-like/Quinoprotein amine dehydrogenase"/>
    <property type="match status" value="2"/>
</dbReference>
<dbReference type="Proteomes" id="UP001431209">
    <property type="component" value="Unassembled WGS sequence"/>
</dbReference>
<dbReference type="SUPFAM" id="SSF50978">
    <property type="entry name" value="WD40 repeat-like"/>
    <property type="match status" value="1"/>
</dbReference>
<dbReference type="InterPro" id="IPR015943">
    <property type="entry name" value="WD40/YVTN_repeat-like_dom_sf"/>
</dbReference>
<dbReference type="PANTHER" id="PTHR14494">
    <property type="entry name" value="ALADIN/ADRACALIN/AAAS"/>
    <property type="match status" value="1"/>
</dbReference>
<dbReference type="InterPro" id="IPR036322">
    <property type="entry name" value="WD40_repeat_dom_sf"/>
</dbReference>
<keyword evidence="2" id="KW-1185">Reference proteome</keyword>
<dbReference type="SMART" id="SM00320">
    <property type="entry name" value="WD40"/>
    <property type="match status" value="3"/>
</dbReference>
<dbReference type="InterPro" id="IPR001680">
    <property type="entry name" value="WD40_rpt"/>
</dbReference>
<comment type="caution">
    <text evidence="1">The sequence shown here is derived from an EMBL/GenBank/DDBJ whole genome shotgun (WGS) entry which is preliminary data.</text>
</comment>
<dbReference type="GO" id="GO:0006913">
    <property type="term" value="P:nucleocytoplasmic transport"/>
    <property type="evidence" value="ECO:0007669"/>
    <property type="project" value="TreeGrafter"/>
</dbReference>
<proteinExistence type="predicted"/>
<dbReference type="InterPro" id="IPR045139">
    <property type="entry name" value="Aladin"/>
</dbReference>
<reference evidence="1 2" key="1">
    <citation type="submission" date="2024-03" db="EMBL/GenBank/DDBJ databases">
        <title>The Acrasis kona genome and developmental transcriptomes reveal deep origins of eukaryotic multicellular pathways.</title>
        <authorList>
            <person name="Sheikh S."/>
            <person name="Fu C.-J."/>
            <person name="Brown M.W."/>
            <person name="Baldauf S.L."/>
        </authorList>
    </citation>
    <scope>NUCLEOTIDE SEQUENCE [LARGE SCALE GENOMIC DNA]</scope>
    <source>
        <strain evidence="1 2">ATCC MYA-3509</strain>
    </source>
</reference>
<evidence type="ECO:0000313" key="1">
    <source>
        <dbReference type="EMBL" id="KAL0491375.1"/>
    </source>
</evidence>
<organism evidence="1 2">
    <name type="scientific">Acrasis kona</name>
    <dbReference type="NCBI Taxonomy" id="1008807"/>
    <lineage>
        <taxon>Eukaryota</taxon>
        <taxon>Discoba</taxon>
        <taxon>Heterolobosea</taxon>
        <taxon>Tetramitia</taxon>
        <taxon>Eutetramitia</taxon>
        <taxon>Acrasidae</taxon>
        <taxon>Acrasis</taxon>
    </lineage>
</organism>
<dbReference type="AlphaFoldDB" id="A0AAW2ZPG6"/>
<dbReference type="GO" id="GO:0005643">
    <property type="term" value="C:nuclear pore"/>
    <property type="evidence" value="ECO:0007669"/>
    <property type="project" value="TreeGrafter"/>
</dbReference>
<accession>A0AAW2ZPG6</accession>
<dbReference type="PANTHER" id="PTHR14494:SF0">
    <property type="entry name" value="ALADIN"/>
    <property type="match status" value="1"/>
</dbReference>
<evidence type="ECO:0000313" key="2">
    <source>
        <dbReference type="Proteomes" id="UP001431209"/>
    </source>
</evidence>
<sequence length="518" mass="59789">MQTQMKTASHPKDVDLFNYLSHGGAIYPNVHIPTDQYKPELLNKDQILLHQRDERTLSQTLYQHYAPQTVKNLCGTVSNLYQRMVERTELCAHYFTPLQMLVRSRVPEDTYGPEPTTKVDFEKLPARTLDWHSSNFKLAVTLQDQSVYFYDVLQEQWSPQVLQHEFHRDVRVCRYKPGPIDQSVLAVGTRHGICLWDTTQRLTPLLQQHASRQPKDQTQYGACIFLKTSAPVTTLDWFPARNQVLTETMLSHEVSDLDQISQDTFVSASEHDHRVFIWQLMPRPIITHSDYEQNENLQQVWNHDWRCVRVLNKWNGGIKAVSFSPNGHLLAVFTNSNVFHIYETRGWTSERWSCFDAPVSAHCWSANGEFLILSTVGGTILHILQFGNKPPRIDGQHITKIPLHYMPAVQLCGVIREIALDHEGGERLVVSFEDCNMLAVMRCNFEMVGARMTCLPLGFIKGPLESRSAHHLKFWPNFKKGALLSVVWDTGKLSFYPFYYVDQNVGWNRSISITDKYK</sequence>
<name>A0AAW2ZPG6_9EUKA</name>
<gene>
    <name evidence="1" type="ORF">AKO1_009869</name>
</gene>
<dbReference type="EMBL" id="JAOPGA020001789">
    <property type="protein sequence ID" value="KAL0491375.1"/>
    <property type="molecule type" value="Genomic_DNA"/>
</dbReference>